<feature type="compositionally biased region" description="Basic and acidic residues" evidence="1">
    <location>
        <begin position="918"/>
        <end position="944"/>
    </location>
</feature>
<feature type="compositionally biased region" description="Basic and acidic residues" evidence="1">
    <location>
        <begin position="295"/>
        <end position="331"/>
    </location>
</feature>
<feature type="compositionally biased region" description="Basic residues" evidence="1">
    <location>
        <begin position="1655"/>
        <end position="1701"/>
    </location>
</feature>
<feature type="compositionally biased region" description="Basic and acidic residues" evidence="1">
    <location>
        <begin position="579"/>
        <end position="592"/>
    </location>
</feature>
<feature type="compositionally biased region" description="Basic and acidic residues" evidence="1">
    <location>
        <begin position="737"/>
        <end position="771"/>
    </location>
</feature>
<feature type="region of interest" description="Disordered" evidence="1">
    <location>
        <begin position="430"/>
        <end position="592"/>
    </location>
</feature>
<feature type="compositionally biased region" description="Basic and acidic residues" evidence="1">
    <location>
        <begin position="856"/>
        <end position="872"/>
    </location>
</feature>
<feature type="compositionally biased region" description="Basic and acidic residues" evidence="1">
    <location>
        <begin position="516"/>
        <end position="531"/>
    </location>
</feature>
<feature type="compositionally biased region" description="Basic and acidic residues" evidence="1">
    <location>
        <begin position="1061"/>
        <end position="1071"/>
    </location>
</feature>
<feature type="region of interest" description="Disordered" evidence="1">
    <location>
        <begin position="57"/>
        <end position="78"/>
    </location>
</feature>
<proteinExistence type="predicted"/>
<feature type="region of interest" description="Disordered" evidence="1">
    <location>
        <begin position="1061"/>
        <end position="1155"/>
    </location>
</feature>
<feature type="region of interest" description="Disordered" evidence="1">
    <location>
        <begin position="2548"/>
        <end position="2568"/>
    </location>
</feature>
<organism evidence="2 3">
    <name type="scientific">Cephus cinctus</name>
    <name type="common">Wheat stem sawfly</name>
    <dbReference type="NCBI Taxonomy" id="211228"/>
    <lineage>
        <taxon>Eukaryota</taxon>
        <taxon>Metazoa</taxon>
        <taxon>Ecdysozoa</taxon>
        <taxon>Arthropoda</taxon>
        <taxon>Hexapoda</taxon>
        <taxon>Insecta</taxon>
        <taxon>Pterygota</taxon>
        <taxon>Neoptera</taxon>
        <taxon>Endopterygota</taxon>
        <taxon>Hymenoptera</taxon>
        <taxon>Cephoidea</taxon>
        <taxon>Cephidae</taxon>
        <taxon>Cephus</taxon>
    </lineage>
</organism>
<dbReference type="KEGG" id="ccin:112493619"/>
<feature type="region of interest" description="Disordered" evidence="1">
    <location>
        <begin position="2066"/>
        <end position="2113"/>
    </location>
</feature>
<dbReference type="RefSeq" id="XP_024938972.1">
    <property type="nucleotide sequence ID" value="XM_025083204.1"/>
</dbReference>
<feature type="region of interest" description="Disordered" evidence="1">
    <location>
        <begin position="2160"/>
        <end position="2179"/>
    </location>
</feature>
<feature type="compositionally biased region" description="Basic and acidic residues" evidence="1">
    <location>
        <begin position="1082"/>
        <end position="1105"/>
    </location>
</feature>
<gene>
    <name evidence="3" type="primary">LOC112493619</name>
</gene>
<feature type="compositionally biased region" description="Basic and acidic residues" evidence="1">
    <location>
        <begin position="2556"/>
        <end position="2568"/>
    </location>
</feature>
<keyword evidence="2" id="KW-1185">Reference proteome</keyword>
<feature type="region of interest" description="Disordered" evidence="1">
    <location>
        <begin position="613"/>
        <end position="771"/>
    </location>
</feature>
<reference evidence="3" key="1">
    <citation type="submission" date="2025-08" db="UniProtKB">
        <authorList>
            <consortium name="RefSeq"/>
        </authorList>
    </citation>
    <scope>IDENTIFICATION</scope>
</reference>
<dbReference type="GeneID" id="112493619"/>
<feature type="compositionally biased region" description="Basic and acidic residues" evidence="1">
    <location>
        <begin position="435"/>
        <end position="507"/>
    </location>
</feature>
<feature type="compositionally biased region" description="Basic and acidic residues" evidence="1">
    <location>
        <begin position="163"/>
        <end position="182"/>
    </location>
</feature>
<feature type="compositionally biased region" description="Basic and acidic residues" evidence="1">
    <location>
        <begin position="357"/>
        <end position="390"/>
    </location>
</feature>
<feature type="compositionally biased region" description="Basic and acidic residues" evidence="1">
    <location>
        <begin position="815"/>
        <end position="829"/>
    </location>
</feature>
<protein>
    <submittedName>
        <fullName evidence="3">Uncharacterized protein LOC112493619</fullName>
    </submittedName>
</protein>
<feature type="compositionally biased region" description="Polar residues" evidence="1">
    <location>
        <begin position="695"/>
        <end position="716"/>
    </location>
</feature>
<feature type="compositionally biased region" description="Basic and acidic residues" evidence="1">
    <location>
        <begin position="2807"/>
        <end position="2816"/>
    </location>
</feature>
<feature type="compositionally biased region" description="Basic and acidic residues" evidence="1">
    <location>
        <begin position="27"/>
        <end position="44"/>
    </location>
</feature>
<feature type="region of interest" description="Disordered" evidence="1">
    <location>
        <begin position="1650"/>
        <end position="1721"/>
    </location>
</feature>
<feature type="compositionally biased region" description="Low complexity" evidence="1">
    <location>
        <begin position="2797"/>
        <end position="2806"/>
    </location>
</feature>
<evidence type="ECO:0000313" key="3">
    <source>
        <dbReference type="RefSeq" id="XP_024938972.1"/>
    </source>
</evidence>
<accession>A0AAJ7REC6</accession>
<feature type="compositionally biased region" description="Basic and acidic residues" evidence="1">
    <location>
        <begin position="1"/>
        <end position="18"/>
    </location>
</feature>
<sequence length="2825" mass="323450">MTGHKEGPSKGEHERDLSSSRMNQDSVKMKENAYEKNGETNLKWWDDPRSAADIFDFKRRDDDLDDDEEDEEVDGRNSEFDYVMRRVKRDRNDKSDYEENGNGVGVFYRAGFGEYYPNDGQSVSHRFRRDSREDLEDLMGDVDEGVNKGSDNDKIGRAIRVNSEVRKSSDNDSKKIEDSKALRSLQDREKNIKNNKVDFTIEKAEVQNANKDDSVGQEEFSTARYNKETGSEKDSIISKGSENEGSSINSVDPETKNFNKNESLKIISMEAQLEMHDGGDKKTDEISKFADIAKDFPKEIIEDRSNVKKIEDKNTVDPKKSEKSDHEDKILENFSQDDPQGKKSKDEDTFDVWHVPENGEKVENPLGDDKKDQKRSTVKSLDDSTSKRPQETLARICQVKEELSGNSGIGDNVPGKLITTIFDVKVQKAQLGPDKMTEDSGPKDQSVKEDKMRLRDVFDLYKDKDNLKNTDSKVTQDDIRVQDSADSKNRVQHNELSEDDSKDHVKSEGWYADLKQNQEKKEKEAAGYKETENEEPKDDTKEKRNYPEKNQKGPASEKSKYQPKEYDRENTQSLSSKPEVIKDTEKDAAKGLTYKDTKRKLLWVTSMLKNLEIRDGRRDWASDQKESGKHEQGPVNVKGNVQAAISKDAAAESEPGANFKYDLNSRDTNDQARAYTQRKKRKILQEAGNGPEFLRSQQKSEYSKNNSGPQEDSNLKTGVKGPEGSEDDYEGLNEDIENVRQDHDKEKSEVDDQGIDFERKRSLSAYERDPLRDRVNMLIRQRIDTNVQTKDPYIRRRRYPLGTIEYYDYDSDAGEYEKDSPAAEIDQKPEVQQQQQLSNSSANDPAAPCNSASVLTKKDENSEEKEKEDKKLQQLKNKFPKQEFIPDVNLGKAHQKLNNATMISGKVPCGPPTTKATLNDEKKLSNDEPGKIDRSDDNHYRENPEGASRVQWLGRSAEADLDPRDRDRIIGPENRRHVILAEPLEYNLNVHGKLEPEAIGAILEGAPVKQRLLDRTSEFQLAHGILSDYEGRRHQDRYHLDEAEEEPTYEEMEKINEWKQSEVRPRLRGDQRMFGGPGADAGNRDRADTYSDKAARRNWYSKEPDSASLEQSDVDKSSSHLEQISEQISKGRRFLKEARDEVPKRDSQDTLKRDSTFGVPDLKKLVEPAADERTYLVISPAQLPGSSNPDPHGTSSSSSSGSNYMALKITDDMFKGGIDQSNPTEEKTPEILGPSRTTTEWKVIKVTDDKDNTLLASAYHMTTEEKHDSIVHTDSGSPYENQRIFKSAVPDNNNKIEDRSSVGSKDLMHESFVEPLDLDFEDDVRIRLGRGLMAIDDPELEDLHSFSYPADDLGRTPSRRAVGESEWQEAPVEKYLKKSQNPFSQDGVDPSWTGRTSVDREYLKSEKKDRIKRELSIDSNDRSVMNFENLKNRIDIPNADQGSKFRTRIGKGLTNVEEWEMNAPILQRHVVFSDTDHGPDAKRIKDSIVSVSINGSNIEKESSTFEKTGSSRNFASEVNATLLNRDKRNSNYNEVIPRSYIGFGEKNYMENENGMNNFLREEGKEKKIRQTRIPGFSAKSDYRIVPGYGKNYDFYGEPKDMRKDQTGVNLKNGFSSNDLTPEFFGRTNIRDYHNAFGPWSGSNRESAWLQDGNNYRKRVRSAKKRSSPKDRRSKYSKKKKSKKFGKRRHHKHRPSSHRKKTSNGFFKNSKNHGTSINFKDSESSLTGNLAAVKDVNTIAKHPLSPECNKILESGMADTEKRVLNENAQDQSTQKPEDDSQKKKFTVLLAPDNMEDESQMDIALHGELAGKIVERIFDQVQGNEALKVALGPGLYRKHKPQEAITSDKIYRQGLDEDEVKHTETMMRRVMELLGRLILDEVQRKTCASLPPDMRDFLQWMLGVEQEESLSDQSPPLPLVHDQDVPHHLGDKFLFHDPSHQELDADINELYKKVRLLKSLINEYNALTQKEKTKVQSVHDYLVRQLALLVEYIEAKEAEEANGNQILTNGVGTGPQHILQYQNAMPHSNDNDNHTGLIGSIMDAPSIAGLSNATFRLNDNLLDQRPIFTSHDKRRKARNSERLPRKLLKRKRKRKHKHKHKHKHKKHKNSVNQSPEYRKLIRRIALLREKRANSLHQDDWDPFESGYEEPIIYSASGLLRSDSGNRKREVRNGEKSPESKERYGQINFAKEENPHFWTDLAGPYNEDGTGSDPKFEEGFGKKLRNKIRRKVKLEKTNENYQNSYGRRSANLNKDAFKEIIENNFDNNFHGSDSRPEYHARNSEFDDVDYENEISKVAIDSPRSYSKKKREVTNMNYNPGIYENAENIGKTNKRKRDVLSASVNLQPWLDPKSNDESTSDFLKKFSNLLVHTSNGISRIGETYRDDGEKGDALKVYEEKREPSDPLLSSGGAKNVKRSLAEDEVVLLNKREAWKRENEQQLEEVAFGEDMRSRRSKEEFEKLPELDKRKKESEEAGGRKKRQDEREDESKMAVEHGKDIAVENSSKTRSECHGVGAEKNLEMKCKAVDVEKPKDKKSENLMTMEVNIFQVVPANSTRSNQDRHVPEERDKDSVDYLKSIENKINVYSDEDVTDSKYEKSTGNLEKSQDTFVLGENKSAYENEFNVKDQVIPNDSQKSTAEDDSRKTTLNKETLFQESDKKIENDLQEVTEKNLDNFSTKNLIKDKRSLDEKQFQDTEQNFHESQNDKIMLRTSRTEQKDESANEVPYSSYALSNEGQPYNHPIVKDVALNSNRKDQDFVQNVVKRNGKLTSNINVRSGKVYLKNKRDPAAILPLLEISEQRQMQSQASRAQKDDQRDTADQMLGYENP</sequence>
<feature type="region of interest" description="Disordered" evidence="1">
    <location>
        <begin position="295"/>
        <end position="392"/>
    </location>
</feature>
<feature type="compositionally biased region" description="Acidic residues" evidence="1">
    <location>
        <begin position="63"/>
        <end position="73"/>
    </location>
</feature>
<feature type="compositionally biased region" description="Low complexity" evidence="1">
    <location>
        <begin position="1186"/>
        <end position="1203"/>
    </location>
</feature>
<evidence type="ECO:0000256" key="1">
    <source>
        <dbReference type="SAM" id="MobiDB-lite"/>
    </source>
</evidence>
<feature type="region of interest" description="Disordered" evidence="1">
    <location>
        <begin position="139"/>
        <end position="182"/>
    </location>
</feature>
<feature type="compositionally biased region" description="Acidic residues" evidence="1">
    <location>
        <begin position="724"/>
        <end position="736"/>
    </location>
</feature>
<feature type="region of interest" description="Disordered" evidence="1">
    <location>
        <begin position="209"/>
        <end position="256"/>
    </location>
</feature>
<feature type="compositionally biased region" description="Basic and acidic residues" evidence="1">
    <location>
        <begin position="1134"/>
        <end position="1155"/>
    </location>
</feature>
<name>A0AAJ7REC6_CEPCN</name>
<feature type="region of interest" description="Disordered" evidence="1">
    <location>
        <begin position="902"/>
        <end position="948"/>
    </location>
</feature>
<feature type="region of interest" description="Disordered" evidence="1">
    <location>
        <begin position="1180"/>
        <end position="1203"/>
    </location>
</feature>
<feature type="compositionally biased region" description="Basic and acidic residues" evidence="1">
    <location>
        <begin position="538"/>
        <end position="570"/>
    </location>
</feature>
<feature type="compositionally biased region" description="Basic and acidic residues" evidence="1">
    <location>
        <begin position="613"/>
        <end position="632"/>
    </location>
</feature>
<feature type="compositionally biased region" description="Basic residues" evidence="1">
    <location>
        <begin position="2083"/>
        <end position="2107"/>
    </location>
</feature>
<feature type="region of interest" description="Disordered" evidence="1">
    <location>
        <begin position="2797"/>
        <end position="2825"/>
    </location>
</feature>
<evidence type="ECO:0000313" key="2">
    <source>
        <dbReference type="Proteomes" id="UP000694920"/>
    </source>
</evidence>
<feature type="compositionally biased region" description="Polar residues" evidence="1">
    <location>
        <begin position="1702"/>
        <end position="1721"/>
    </location>
</feature>
<feature type="region of interest" description="Disordered" evidence="1">
    <location>
        <begin position="2441"/>
        <end position="2511"/>
    </location>
</feature>
<feature type="compositionally biased region" description="Polar residues" evidence="1">
    <location>
        <begin position="238"/>
        <end position="252"/>
    </location>
</feature>
<feature type="region of interest" description="Disordered" evidence="1">
    <location>
        <begin position="812"/>
        <end position="883"/>
    </location>
</feature>
<feature type="compositionally biased region" description="Basic and acidic residues" evidence="1">
    <location>
        <begin position="225"/>
        <end position="236"/>
    </location>
</feature>
<feature type="compositionally biased region" description="Basic and acidic residues" evidence="1">
    <location>
        <begin position="2161"/>
        <end position="2179"/>
    </location>
</feature>
<feature type="compositionally biased region" description="Basic and acidic residues" evidence="1">
    <location>
        <begin position="2445"/>
        <end position="2508"/>
    </location>
</feature>
<feature type="region of interest" description="Disordered" evidence="1">
    <location>
        <begin position="1"/>
        <end position="44"/>
    </location>
</feature>
<dbReference type="Proteomes" id="UP000694920">
    <property type="component" value="Unplaced"/>
</dbReference>